<dbReference type="PANTHER" id="PTHR21197:SF0">
    <property type="entry name" value="UDP-GALACTOPYRANOSE MUTASE"/>
    <property type="match status" value="1"/>
</dbReference>
<dbReference type="NCBIfam" id="TIGR00031">
    <property type="entry name" value="UDP-GALP_mutase"/>
    <property type="match status" value="1"/>
</dbReference>
<dbReference type="SUPFAM" id="SSF51971">
    <property type="entry name" value="Nucleotide-binding domain"/>
    <property type="match status" value="1"/>
</dbReference>
<dbReference type="GO" id="GO:0008767">
    <property type="term" value="F:UDP-galactopyranose mutase activity"/>
    <property type="evidence" value="ECO:0007669"/>
    <property type="project" value="UniProtKB-EC"/>
</dbReference>
<keyword evidence="5 7" id="KW-0413">Isomerase</keyword>
<dbReference type="InterPro" id="IPR015899">
    <property type="entry name" value="UDP-GalPyranose_mutase_C"/>
</dbReference>
<dbReference type="Gene3D" id="3.40.50.720">
    <property type="entry name" value="NAD(P)-binding Rossmann-like Domain"/>
    <property type="match status" value="3"/>
</dbReference>
<dbReference type="SUPFAM" id="SSF54373">
    <property type="entry name" value="FAD-linked reductases, C-terminal domain"/>
    <property type="match status" value="1"/>
</dbReference>
<evidence type="ECO:0000313" key="8">
    <source>
        <dbReference type="Proteomes" id="UP000002215"/>
    </source>
</evidence>
<evidence type="ECO:0000256" key="2">
    <source>
        <dbReference type="ARBA" id="ARBA00009321"/>
    </source>
</evidence>
<sequence>MTEFDFLIVGSGLFGAVFARECRKAGKKVLVIDRRQHSGGNVFCENVNGINVHKYGAHIFHTNDKPIWDYVNSFVMFNNYVNSPLAVYKDELYNLPFNMNTFHQLWKVKTPQEAKDKIAEQVAALHISDPQNLEEQALSLVGVDIYEKLIKGYTEKQWGRKASELPAFIIKRLPLRFTYNNNYFNDKYQGIPIGGYNLLIDRLLEGIEVRLNTDFFSAREELSALAKRVVFTGQLDEFYNYRFGMLEYRSLRFEHQELTTDNYQGNAVVNYTEREVPYTRIIEHKHFEFGQQPTTIITREYPQEWTKGLEPYYPINDDTNAGVYKKYKELADKETDVIFGGRLAEYRYYDMHQVVGSALHMVRQHLKTSE</sequence>
<dbReference type="EMBL" id="CP001699">
    <property type="protein sequence ID" value="ACU58574.1"/>
    <property type="molecule type" value="Genomic_DNA"/>
</dbReference>
<dbReference type="Pfam" id="PF13450">
    <property type="entry name" value="NAD_binding_8"/>
    <property type="match status" value="1"/>
</dbReference>
<reference evidence="7 8" key="2">
    <citation type="journal article" date="2010" name="Stand. Genomic Sci.">
        <title>Complete genome sequence of Chitinophaga pinensis type strain (UQM 2034).</title>
        <authorList>
            <person name="Glavina Del Rio T."/>
            <person name="Abt B."/>
            <person name="Spring S."/>
            <person name="Lapidus A."/>
            <person name="Nolan M."/>
            <person name="Tice H."/>
            <person name="Copeland A."/>
            <person name="Cheng J.F."/>
            <person name="Chen F."/>
            <person name="Bruce D."/>
            <person name="Goodwin L."/>
            <person name="Pitluck S."/>
            <person name="Ivanova N."/>
            <person name="Mavromatis K."/>
            <person name="Mikhailova N."/>
            <person name="Pati A."/>
            <person name="Chen A."/>
            <person name="Palaniappan K."/>
            <person name="Land M."/>
            <person name="Hauser L."/>
            <person name="Chang Y.J."/>
            <person name="Jeffries C.D."/>
            <person name="Chain P."/>
            <person name="Saunders E."/>
            <person name="Detter J.C."/>
            <person name="Brettin T."/>
            <person name="Rohde M."/>
            <person name="Goker M."/>
            <person name="Bristow J."/>
            <person name="Eisen J.A."/>
            <person name="Markowitz V."/>
            <person name="Hugenholtz P."/>
            <person name="Kyrpides N.C."/>
            <person name="Klenk H.P."/>
            <person name="Lucas S."/>
        </authorList>
    </citation>
    <scope>NUCLEOTIDE SEQUENCE [LARGE SCALE GENOMIC DNA]</scope>
    <source>
        <strain evidence="8">ATCC 43595 / DSM 2588 / LMG 13176 / NBRC 15968 / NCIMB 11800 / UQM 2034</strain>
    </source>
</reference>
<reference evidence="8" key="1">
    <citation type="submission" date="2009-08" db="EMBL/GenBank/DDBJ databases">
        <title>The complete genome of Chitinophaga pinensis DSM 2588.</title>
        <authorList>
            <consortium name="US DOE Joint Genome Institute (JGI-PGF)"/>
            <person name="Lucas S."/>
            <person name="Copeland A."/>
            <person name="Lapidus A."/>
            <person name="Glavina del Rio T."/>
            <person name="Dalin E."/>
            <person name="Tice H."/>
            <person name="Bruce D."/>
            <person name="Goodwin L."/>
            <person name="Pitluck S."/>
            <person name="Kyrpides N."/>
            <person name="Mavromatis K."/>
            <person name="Ivanova N."/>
            <person name="Mikhailova N."/>
            <person name="Sims D."/>
            <person name="Meinche L."/>
            <person name="Brettin T."/>
            <person name="Detter J.C."/>
            <person name="Han C."/>
            <person name="Larimer F."/>
            <person name="Land M."/>
            <person name="Hauser L."/>
            <person name="Markowitz V."/>
            <person name="Cheng J.-F."/>
            <person name="Hugenholtz P."/>
            <person name="Woyke T."/>
            <person name="Wu D."/>
            <person name="Spring S."/>
            <person name="Klenk H.-P."/>
            <person name="Eisen J.A."/>
        </authorList>
    </citation>
    <scope>NUCLEOTIDE SEQUENCE [LARGE SCALE GENOMIC DNA]</scope>
    <source>
        <strain evidence="8">ATCC 43595 / DSM 2588 / LMG 13176 / NBRC 15968 / NCIMB 11800 / UQM 2034</strain>
    </source>
</reference>
<protein>
    <submittedName>
        <fullName evidence="7">UDP-galactopyranose mutase</fullName>
        <ecNumber evidence="7">5.4.99.9</ecNumber>
    </submittedName>
</protein>
<organism evidence="7 8">
    <name type="scientific">Chitinophaga pinensis (strain ATCC 43595 / DSM 2588 / LMG 13176 / NBRC 15968 / NCIMB 11800 / UQM 2034)</name>
    <dbReference type="NCBI Taxonomy" id="485918"/>
    <lineage>
        <taxon>Bacteria</taxon>
        <taxon>Pseudomonadati</taxon>
        <taxon>Bacteroidota</taxon>
        <taxon>Chitinophagia</taxon>
        <taxon>Chitinophagales</taxon>
        <taxon>Chitinophagaceae</taxon>
        <taxon>Chitinophaga</taxon>
    </lineage>
</organism>
<comment type="cofactor">
    <cofactor evidence="1">
        <name>FAD</name>
        <dbReference type="ChEBI" id="CHEBI:57692"/>
    </cofactor>
</comment>
<dbReference type="RefSeq" id="WP_012788750.1">
    <property type="nucleotide sequence ID" value="NC_013132.1"/>
</dbReference>
<keyword evidence="4" id="KW-0274">FAD</keyword>
<evidence type="ECO:0000256" key="1">
    <source>
        <dbReference type="ARBA" id="ARBA00001974"/>
    </source>
</evidence>
<dbReference type="AlphaFoldDB" id="A0A979G0J5"/>
<dbReference type="GO" id="GO:0005829">
    <property type="term" value="C:cytosol"/>
    <property type="evidence" value="ECO:0007669"/>
    <property type="project" value="TreeGrafter"/>
</dbReference>
<dbReference type="Proteomes" id="UP000002215">
    <property type="component" value="Chromosome"/>
</dbReference>
<dbReference type="EC" id="5.4.99.9" evidence="7"/>
<evidence type="ECO:0000313" key="7">
    <source>
        <dbReference type="EMBL" id="ACU58574.1"/>
    </source>
</evidence>
<evidence type="ECO:0000256" key="4">
    <source>
        <dbReference type="ARBA" id="ARBA00022827"/>
    </source>
</evidence>
<comment type="similarity">
    <text evidence="2">Belongs to the UDP-galactopyranose/dTDP-fucopyranose mutase family.</text>
</comment>
<dbReference type="Pfam" id="PF03275">
    <property type="entry name" value="GLF"/>
    <property type="match status" value="1"/>
</dbReference>
<accession>A0A979G0J5</accession>
<evidence type="ECO:0000259" key="6">
    <source>
        <dbReference type="Pfam" id="PF03275"/>
    </source>
</evidence>
<dbReference type="InterPro" id="IPR004379">
    <property type="entry name" value="UDP-GALP_mutase"/>
</dbReference>
<dbReference type="OrthoDB" id="9769600at2"/>
<name>A0A979G0J5_CHIPD</name>
<evidence type="ECO:0000256" key="5">
    <source>
        <dbReference type="ARBA" id="ARBA00023235"/>
    </source>
</evidence>
<evidence type="ECO:0000256" key="3">
    <source>
        <dbReference type="ARBA" id="ARBA00022630"/>
    </source>
</evidence>
<feature type="domain" description="UDP-galactopyranose mutase C-terminal" evidence="6">
    <location>
        <begin position="148"/>
        <end position="348"/>
    </location>
</feature>
<keyword evidence="3" id="KW-0285">Flavoprotein</keyword>
<dbReference type="KEGG" id="cpi:Cpin_1076"/>
<gene>
    <name evidence="7" type="ordered locus">Cpin_1076</name>
</gene>
<dbReference type="PANTHER" id="PTHR21197">
    <property type="entry name" value="UDP-GALACTOPYRANOSE MUTASE"/>
    <property type="match status" value="1"/>
</dbReference>
<proteinExistence type="inferred from homology"/>
<dbReference type="GO" id="GO:0050660">
    <property type="term" value="F:flavin adenine dinucleotide binding"/>
    <property type="evidence" value="ECO:0007669"/>
    <property type="project" value="TreeGrafter"/>
</dbReference>